<sequence>MLTLKTTAVIACSVFAMVGCSSADIASVNKKEVLTLINKPVCCTSYSQFSWIPLQGADISVNINEHSQVGLFPDGKSYFAAFSLPEHVEQMRITLDSLIRNERVFASNIMFLNDKFEPVKNINLSEFELISPNLLQRAAYQHIFTMTAKMAPYMVVYSSQQYQGKSIIIPHPERLRAQELGLPRPIVIDPEISYAETGQLHLTLKPINLKSYQAKIPASLVPVSTTKTSDNMLSETEDFYNQQIKKAIEQNNIKKALQLLNEAKRAGSMTAESVFIKLVK</sequence>
<protein>
    <submittedName>
        <fullName evidence="2">Transcriptional regulator</fullName>
    </submittedName>
</protein>
<dbReference type="GO" id="GO:0042597">
    <property type="term" value="C:periplasmic space"/>
    <property type="evidence" value="ECO:0007669"/>
    <property type="project" value="InterPro"/>
</dbReference>
<evidence type="ECO:0000313" key="2">
    <source>
        <dbReference type="EMBL" id="PSX45907.1"/>
    </source>
</evidence>
<comment type="caution">
    <text evidence="2">The sequence shown here is derived from an EMBL/GenBank/DDBJ whole genome shotgun (WGS) entry which is preliminary data.</text>
</comment>
<organism evidence="2 3">
    <name type="scientific">Photobacterium kishitanii</name>
    <dbReference type="NCBI Taxonomy" id="318456"/>
    <lineage>
        <taxon>Bacteria</taxon>
        <taxon>Pseudomonadati</taxon>
        <taxon>Pseudomonadota</taxon>
        <taxon>Gammaproteobacteria</taxon>
        <taxon>Vibrionales</taxon>
        <taxon>Vibrionaceae</taxon>
        <taxon>Photobacterium</taxon>
    </lineage>
</organism>
<dbReference type="EMBL" id="PYOZ01000003">
    <property type="protein sequence ID" value="PSX45907.1"/>
    <property type="molecule type" value="Genomic_DNA"/>
</dbReference>
<dbReference type="GO" id="GO:0008643">
    <property type="term" value="P:carbohydrate transport"/>
    <property type="evidence" value="ECO:0007669"/>
    <property type="project" value="InterPro"/>
</dbReference>
<reference evidence="2 3" key="1">
    <citation type="submission" date="2018-01" db="EMBL/GenBank/DDBJ databases">
        <title>Whole genome sequencing of Histamine producing bacteria.</title>
        <authorList>
            <person name="Butler K."/>
        </authorList>
    </citation>
    <scope>NUCLEOTIDE SEQUENCE [LARGE SCALE GENOMIC DNA]</scope>
    <source>
        <strain evidence="2 3">A1-4</strain>
    </source>
</reference>
<dbReference type="AlphaFoldDB" id="A0AAX0YYR4"/>
<name>A0AAX0YYR4_9GAMM</name>
<proteinExistence type="predicted"/>
<keyword evidence="1" id="KW-0732">Signal</keyword>
<dbReference type="Proteomes" id="UP000240728">
    <property type="component" value="Unassembled WGS sequence"/>
</dbReference>
<feature type="signal peptide" evidence="1">
    <location>
        <begin position="1"/>
        <end position="23"/>
    </location>
</feature>
<dbReference type="Pfam" id="PF07148">
    <property type="entry name" value="MalM"/>
    <property type="match status" value="1"/>
</dbReference>
<accession>A0AAX0YYR4</accession>
<gene>
    <name evidence="2" type="ORF">C0W53_07795</name>
</gene>
<dbReference type="RefSeq" id="WP_045041087.1">
    <property type="nucleotide sequence ID" value="NZ_JZTB01000027.1"/>
</dbReference>
<keyword evidence="3" id="KW-1185">Reference proteome</keyword>
<dbReference type="InterPro" id="IPR010794">
    <property type="entry name" value="MalM"/>
</dbReference>
<dbReference type="PROSITE" id="PS51257">
    <property type="entry name" value="PROKAR_LIPOPROTEIN"/>
    <property type="match status" value="1"/>
</dbReference>
<evidence type="ECO:0000313" key="3">
    <source>
        <dbReference type="Proteomes" id="UP000240728"/>
    </source>
</evidence>
<feature type="chain" id="PRO_5043365121" evidence="1">
    <location>
        <begin position="24"/>
        <end position="280"/>
    </location>
</feature>
<evidence type="ECO:0000256" key="1">
    <source>
        <dbReference type="SAM" id="SignalP"/>
    </source>
</evidence>